<proteinExistence type="predicted"/>
<evidence type="ECO:0000313" key="2">
    <source>
        <dbReference type="Proteomes" id="UP000189161"/>
    </source>
</evidence>
<name>A0A1V3IR78_9PAST</name>
<comment type="caution">
    <text evidence="1">The sequence shown here is derived from an EMBL/GenBank/DDBJ whole genome shotgun (WGS) entry which is preliminary data.</text>
</comment>
<sequence>MKNIENTQEKFGIYWNESFVIDNYVYGNIKIKIGNEMYPKNNDEYDNYTLGIVFNSLKNSFINKYYFGGFTDGNFGETEFDSEKWHNGDLSDVFLLDTSELGGYENINTLYLCMAYSGNIERLFYSTDNGESFKEIRYSKGTIENIIGQLPTY</sequence>
<dbReference type="AlphaFoldDB" id="A0A1V3IR78"/>
<gene>
    <name evidence="1" type="ORF">BKK52_13090</name>
</gene>
<keyword evidence="2" id="KW-1185">Reference proteome</keyword>
<evidence type="ECO:0000313" key="1">
    <source>
        <dbReference type="EMBL" id="OOF44464.1"/>
    </source>
</evidence>
<protein>
    <submittedName>
        <fullName evidence="1">Uncharacterized protein</fullName>
    </submittedName>
</protein>
<dbReference type="Proteomes" id="UP000189161">
    <property type="component" value="Unassembled WGS sequence"/>
</dbReference>
<dbReference type="EMBL" id="MLHL01000121">
    <property type="protein sequence ID" value="OOF44464.1"/>
    <property type="molecule type" value="Genomic_DNA"/>
</dbReference>
<organism evidence="1 2">
    <name type="scientific">Rodentibacter trehalosifermentans</name>
    <dbReference type="NCBI Taxonomy" id="1908263"/>
    <lineage>
        <taxon>Bacteria</taxon>
        <taxon>Pseudomonadati</taxon>
        <taxon>Pseudomonadota</taxon>
        <taxon>Gammaproteobacteria</taxon>
        <taxon>Pasteurellales</taxon>
        <taxon>Pasteurellaceae</taxon>
        <taxon>Rodentibacter</taxon>
    </lineage>
</organism>
<reference evidence="1 2" key="1">
    <citation type="submission" date="2016-10" db="EMBL/GenBank/DDBJ databases">
        <title>Rodentibacter gen. nov. and new species.</title>
        <authorList>
            <person name="Christensen H."/>
        </authorList>
    </citation>
    <scope>NUCLEOTIDE SEQUENCE [LARGE SCALE GENOMIC DNA]</scope>
    <source>
        <strain evidence="1 2">H1987082031</strain>
    </source>
</reference>
<accession>A0A1V3IR78</accession>